<evidence type="ECO:0000256" key="1">
    <source>
        <dbReference type="ARBA" id="ARBA00023015"/>
    </source>
</evidence>
<dbReference type="GO" id="GO:0003700">
    <property type="term" value="F:DNA-binding transcription factor activity"/>
    <property type="evidence" value="ECO:0007669"/>
    <property type="project" value="TreeGrafter"/>
</dbReference>
<dbReference type="InterPro" id="IPR050109">
    <property type="entry name" value="HTH-type_TetR-like_transc_reg"/>
</dbReference>
<keyword evidence="1" id="KW-0805">Transcription regulation</keyword>
<feature type="domain" description="HTH tetR-type" evidence="5">
    <location>
        <begin position="11"/>
        <end position="71"/>
    </location>
</feature>
<protein>
    <submittedName>
        <fullName evidence="6">TetR family transcriptional regulator</fullName>
    </submittedName>
</protein>
<accession>A0A930VRG2</accession>
<dbReference type="AlphaFoldDB" id="A0A930VRG2"/>
<organism evidence="6 7">
    <name type="scientific">Nocardioides agariphilus</name>
    <dbReference type="NCBI Taxonomy" id="433664"/>
    <lineage>
        <taxon>Bacteria</taxon>
        <taxon>Bacillati</taxon>
        <taxon>Actinomycetota</taxon>
        <taxon>Actinomycetes</taxon>
        <taxon>Propionibacteriales</taxon>
        <taxon>Nocardioidaceae</taxon>
        <taxon>Nocardioides</taxon>
    </lineage>
</organism>
<evidence type="ECO:0000256" key="4">
    <source>
        <dbReference type="PROSITE-ProRule" id="PRU00335"/>
    </source>
</evidence>
<keyword evidence="7" id="KW-1185">Reference proteome</keyword>
<dbReference type="Proteomes" id="UP000660668">
    <property type="component" value="Unassembled WGS sequence"/>
</dbReference>
<dbReference type="InterPro" id="IPR036271">
    <property type="entry name" value="Tet_transcr_reg_TetR-rel_C_sf"/>
</dbReference>
<proteinExistence type="predicted"/>
<dbReference type="InterPro" id="IPR009057">
    <property type="entry name" value="Homeodomain-like_sf"/>
</dbReference>
<dbReference type="SUPFAM" id="SSF46689">
    <property type="entry name" value="Homeodomain-like"/>
    <property type="match status" value="1"/>
</dbReference>
<gene>
    <name evidence="6" type="ORF">ISU10_17265</name>
</gene>
<dbReference type="InterPro" id="IPR041490">
    <property type="entry name" value="KstR2_TetR_C"/>
</dbReference>
<dbReference type="Pfam" id="PF17932">
    <property type="entry name" value="TetR_C_24"/>
    <property type="match status" value="1"/>
</dbReference>
<keyword evidence="3" id="KW-0804">Transcription</keyword>
<dbReference type="EMBL" id="JADKPO010000027">
    <property type="protein sequence ID" value="MBF4769521.1"/>
    <property type="molecule type" value="Genomic_DNA"/>
</dbReference>
<dbReference type="GO" id="GO:0000976">
    <property type="term" value="F:transcription cis-regulatory region binding"/>
    <property type="evidence" value="ECO:0007669"/>
    <property type="project" value="TreeGrafter"/>
</dbReference>
<dbReference type="PANTHER" id="PTHR30055">
    <property type="entry name" value="HTH-TYPE TRANSCRIPTIONAL REGULATOR RUTR"/>
    <property type="match status" value="1"/>
</dbReference>
<dbReference type="PROSITE" id="PS50977">
    <property type="entry name" value="HTH_TETR_2"/>
    <property type="match status" value="1"/>
</dbReference>
<evidence type="ECO:0000256" key="3">
    <source>
        <dbReference type="ARBA" id="ARBA00023163"/>
    </source>
</evidence>
<dbReference type="SUPFAM" id="SSF48498">
    <property type="entry name" value="Tetracyclin repressor-like, C-terminal domain"/>
    <property type="match status" value="1"/>
</dbReference>
<reference evidence="6" key="1">
    <citation type="submission" date="2020-11" db="EMBL/GenBank/DDBJ databases">
        <title>Nocardioides cynanchi sp. nov., isolated from soil of rhizosphere of Cynanchum wilfordii.</title>
        <authorList>
            <person name="Lee J.-S."/>
            <person name="Suh M.K."/>
            <person name="Kim J.-S."/>
        </authorList>
    </citation>
    <scope>NUCLEOTIDE SEQUENCE</scope>
    <source>
        <strain evidence="6">KCTC 19276</strain>
    </source>
</reference>
<name>A0A930VRG2_9ACTN</name>
<dbReference type="Gene3D" id="1.10.10.60">
    <property type="entry name" value="Homeodomain-like"/>
    <property type="match status" value="1"/>
</dbReference>
<sequence length="236" mass="25099">MPRAGRRGRPGFDQETVLRRAIALFNQQGYDATSIGDLAKDLGLTKSAIYHHVDSKEDLLAAALDEALDGLNRAIEVALAAPEGTSAAVRLRTTVEESVRILAAHQPAVTLLLRVRGNSEVEQAALQRRRAIDERLATLVQEAVDEGALRDDIPPDLISRLLFGTVNSLVEWYRPDGTIEPDSLARLVASLAFDGLTAASRTAGQPGQGEGQVLREVAAVRPGRAASGAATPSQPG</sequence>
<dbReference type="Gene3D" id="1.10.357.10">
    <property type="entry name" value="Tetracycline Repressor, domain 2"/>
    <property type="match status" value="1"/>
</dbReference>
<dbReference type="InterPro" id="IPR001647">
    <property type="entry name" value="HTH_TetR"/>
</dbReference>
<keyword evidence="2 4" id="KW-0238">DNA-binding</keyword>
<evidence type="ECO:0000256" key="2">
    <source>
        <dbReference type="ARBA" id="ARBA00023125"/>
    </source>
</evidence>
<evidence type="ECO:0000313" key="7">
    <source>
        <dbReference type="Proteomes" id="UP000660668"/>
    </source>
</evidence>
<dbReference type="PRINTS" id="PR00455">
    <property type="entry name" value="HTHTETR"/>
</dbReference>
<evidence type="ECO:0000259" key="5">
    <source>
        <dbReference type="PROSITE" id="PS50977"/>
    </source>
</evidence>
<evidence type="ECO:0000313" key="6">
    <source>
        <dbReference type="EMBL" id="MBF4769521.1"/>
    </source>
</evidence>
<dbReference type="Pfam" id="PF00440">
    <property type="entry name" value="TetR_N"/>
    <property type="match status" value="1"/>
</dbReference>
<feature type="DNA-binding region" description="H-T-H motif" evidence="4">
    <location>
        <begin position="34"/>
        <end position="53"/>
    </location>
</feature>
<comment type="caution">
    <text evidence="6">The sequence shown here is derived from an EMBL/GenBank/DDBJ whole genome shotgun (WGS) entry which is preliminary data.</text>
</comment>
<dbReference type="PANTHER" id="PTHR30055:SF234">
    <property type="entry name" value="HTH-TYPE TRANSCRIPTIONAL REGULATOR BETI"/>
    <property type="match status" value="1"/>
</dbReference>